<dbReference type="InterPro" id="IPR000055">
    <property type="entry name" value="Restrct_endonuc_typeI_TRD"/>
</dbReference>
<keyword evidence="3" id="KW-0238">DNA-binding</keyword>
<dbReference type="Gene3D" id="3.90.220.20">
    <property type="entry name" value="DNA methylase specificity domains"/>
    <property type="match status" value="2"/>
</dbReference>
<comment type="caution">
    <text evidence="6">The sequence shown here is derived from an EMBL/GenBank/DDBJ whole genome shotgun (WGS) entry which is preliminary data.</text>
</comment>
<evidence type="ECO:0000256" key="1">
    <source>
        <dbReference type="ARBA" id="ARBA00010923"/>
    </source>
</evidence>
<dbReference type="REBASE" id="397470">
    <property type="entry name" value="S.PaeTs2ORF99P"/>
</dbReference>
<dbReference type="Proteomes" id="UP000433532">
    <property type="component" value="Unassembled WGS sequence"/>
</dbReference>
<dbReference type="RefSeq" id="WP_023436340.1">
    <property type="nucleotide sequence ID" value="NZ_AP017302.1"/>
</dbReference>
<evidence type="ECO:0000256" key="3">
    <source>
        <dbReference type="ARBA" id="ARBA00023125"/>
    </source>
</evidence>
<evidence type="ECO:0000313" key="8">
    <source>
        <dbReference type="Proteomes" id="UP000644192"/>
    </source>
</evidence>
<reference evidence="6" key="2">
    <citation type="submission" date="2020-01" db="EMBL/GenBank/DDBJ databases">
        <title>Bacteria Cultured from War Wounds Associated with the Conflict in Eastern Ukraine.</title>
        <authorList>
            <person name="Snesrud E."/>
            <person name="Galac M.R."/>
            <person name="Mc Gann P."/>
            <person name="Valentine K."/>
            <person name="Viacheslav K."/>
        </authorList>
    </citation>
    <scope>NUCLEOTIDE SEQUENCE</scope>
    <source>
        <strain evidence="6">VNMU148</strain>
    </source>
</reference>
<keyword evidence="6" id="KW-0255">Endonuclease</keyword>
<organism evidence="6 8">
    <name type="scientific">Pseudomonas aeruginosa</name>
    <dbReference type="NCBI Taxonomy" id="287"/>
    <lineage>
        <taxon>Bacteria</taxon>
        <taxon>Pseudomonadati</taxon>
        <taxon>Pseudomonadota</taxon>
        <taxon>Gammaproteobacteria</taxon>
        <taxon>Pseudomonadales</taxon>
        <taxon>Pseudomonadaceae</taxon>
        <taxon>Pseudomonas</taxon>
    </lineage>
</organism>
<keyword evidence="2" id="KW-0680">Restriction system</keyword>
<dbReference type="Gene3D" id="1.10.287.1120">
    <property type="entry name" value="Bipartite methylase S protein"/>
    <property type="match status" value="1"/>
</dbReference>
<keyword evidence="6" id="KW-0540">Nuclease</keyword>
<evidence type="ECO:0000313" key="7">
    <source>
        <dbReference type="Proteomes" id="UP000433532"/>
    </source>
</evidence>
<sequence length="453" mass="50909">MSFPAYPEYKDSGVVWLGGIPAHWKIKKFRYVFEESPEKITDEVVGDMLSVSGYRGIEVKQYDDEGRRRTDEELFGYRVVRPGQLVVNTMWLNYAGLGVSEHEGHVSPAYRSYWIDPAMDKRFIHHLMRSGTYVQGYTRLLTGIRPNSLQMGRDDLMVFPVLLPTKSEQTQIARFLDHETARIDALIEEQQRLIELLKEKRQAVISHAVTKGLDPTVPMKDSGVEWLGEVPAHWEITQIKRRCDLITDGAHISPETENGVYCFVSTRDVSDEGIDFEGCLRTSADSYEYLVRTGCQPEVGDVLFSKDGTIGRTIVVGEGSPEFVVASSLIIIRPSREELLPSYLDFLCQSWVVSQQVDGFVKGAGLPRLSIQNLTKVVGVFPPLEEQVLIADFLQMQSVTARQLTSEALRTMELLKERRSALISAAVTGKIDVRGWQPSASTQAPQLDVAEAH</sequence>
<dbReference type="PANTHER" id="PTHR30408:SF12">
    <property type="entry name" value="TYPE I RESTRICTION ENZYME MJAVIII SPECIFICITY SUBUNIT"/>
    <property type="match status" value="1"/>
</dbReference>
<dbReference type="EMBL" id="WOAD01000037">
    <property type="protein sequence ID" value="MUI38918.1"/>
    <property type="molecule type" value="Genomic_DNA"/>
</dbReference>
<dbReference type="PANTHER" id="PTHR30408">
    <property type="entry name" value="TYPE-1 RESTRICTION ENZYME ECOKI SPECIFICITY PROTEIN"/>
    <property type="match status" value="1"/>
</dbReference>
<dbReference type="InterPro" id="IPR052021">
    <property type="entry name" value="Type-I_RS_S_subunit"/>
</dbReference>
<keyword evidence="6" id="KW-0378">Hydrolase</keyword>
<gene>
    <name evidence="5" type="ORF">GNQ48_28350</name>
    <name evidence="6" type="ORF">GUL26_35630</name>
</gene>
<dbReference type="GO" id="GO:0003677">
    <property type="term" value="F:DNA binding"/>
    <property type="evidence" value="ECO:0007669"/>
    <property type="project" value="UniProtKB-KW"/>
</dbReference>
<protein>
    <submittedName>
        <fullName evidence="6">Restriction endonuclease subunit S</fullName>
    </submittedName>
</protein>
<dbReference type="InterPro" id="IPR044946">
    <property type="entry name" value="Restrct_endonuc_typeI_TRD_sf"/>
</dbReference>
<reference evidence="5 7" key="1">
    <citation type="submission" date="2019-11" db="EMBL/GenBank/DDBJ databases">
        <title>Genomes of ocular Pseudomonas aeruginosa isolates.</title>
        <authorList>
            <person name="Khan M."/>
            <person name="Rice S.A."/>
            <person name="Willcox M.D.P."/>
            <person name="Stapleton F."/>
        </authorList>
    </citation>
    <scope>NUCLEOTIDE SEQUENCE [LARGE SCALE GENOMIC DNA]</scope>
    <source>
        <strain evidence="5 7">PA221</strain>
    </source>
</reference>
<dbReference type="AlphaFoldDB" id="A0A6M3UXL8"/>
<name>A0A6M3UXL8_PSEAI</name>
<dbReference type="Proteomes" id="UP000644192">
    <property type="component" value="Unassembled WGS sequence"/>
</dbReference>
<evidence type="ECO:0000313" key="6">
    <source>
        <dbReference type="EMBL" id="MZZ17592.1"/>
    </source>
</evidence>
<dbReference type="GO" id="GO:0009307">
    <property type="term" value="P:DNA restriction-modification system"/>
    <property type="evidence" value="ECO:0007669"/>
    <property type="project" value="UniProtKB-KW"/>
</dbReference>
<dbReference type="SUPFAM" id="SSF116734">
    <property type="entry name" value="DNA methylase specificity domain"/>
    <property type="match status" value="2"/>
</dbReference>
<dbReference type="GO" id="GO:0004519">
    <property type="term" value="F:endonuclease activity"/>
    <property type="evidence" value="ECO:0007669"/>
    <property type="project" value="UniProtKB-KW"/>
</dbReference>
<accession>A0A6M3UXL8</accession>
<dbReference type="Pfam" id="PF01420">
    <property type="entry name" value="Methylase_S"/>
    <property type="match status" value="1"/>
</dbReference>
<proteinExistence type="inferred from homology"/>
<evidence type="ECO:0000313" key="5">
    <source>
        <dbReference type="EMBL" id="MUI38918.1"/>
    </source>
</evidence>
<evidence type="ECO:0000256" key="2">
    <source>
        <dbReference type="ARBA" id="ARBA00022747"/>
    </source>
</evidence>
<evidence type="ECO:0000259" key="4">
    <source>
        <dbReference type="Pfam" id="PF01420"/>
    </source>
</evidence>
<feature type="domain" description="Type I restriction modification DNA specificity" evidence="4">
    <location>
        <begin position="254"/>
        <end position="395"/>
    </location>
</feature>
<comment type="similarity">
    <text evidence="1">Belongs to the type-I restriction system S methylase family.</text>
</comment>
<dbReference type="EMBL" id="WXZT01000054">
    <property type="protein sequence ID" value="MZZ17592.1"/>
    <property type="molecule type" value="Genomic_DNA"/>
</dbReference>